<proteinExistence type="predicted"/>
<protein>
    <submittedName>
        <fullName evidence="3">YiiD C-terminal domain-containing protein</fullName>
    </submittedName>
</protein>
<sequence>MNHDPHALEQHASEFRSPEQDYEHAPALERLHHHYQSMPPVAAMDVRIAGYDGQRLCLHAPLSRHVNDKGCAFGGSLASMMTLASWGVVSLHIEAAGLEAEVFVADSQIRYLAPLFADLDVQAELAPDSNWPGFIATLRERGRARTGLVARAMLPDGGVATEFTARYVAILKQPPRV</sequence>
<dbReference type="EMBL" id="CP071517">
    <property type="protein sequence ID" value="QSX74398.1"/>
    <property type="molecule type" value="Genomic_DNA"/>
</dbReference>
<dbReference type="InterPro" id="IPR029069">
    <property type="entry name" value="HotDog_dom_sf"/>
</dbReference>
<organism evidence="3 4">
    <name type="scientific">Lysobacter arenosi</name>
    <dbReference type="NCBI Taxonomy" id="2795387"/>
    <lineage>
        <taxon>Bacteria</taxon>
        <taxon>Pseudomonadati</taxon>
        <taxon>Pseudomonadota</taxon>
        <taxon>Gammaproteobacteria</taxon>
        <taxon>Lysobacterales</taxon>
        <taxon>Lysobacteraceae</taxon>
        <taxon>Lysobacter</taxon>
    </lineage>
</organism>
<evidence type="ECO:0000313" key="3">
    <source>
        <dbReference type="EMBL" id="QSX74398.1"/>
    </source>
</evidence>
<dbReference type="InterPro" id="IPR012660">
    <property type="entry name" value="YiiD_C"/>
</dbReference>
<feature type="domain" description="Thioesterase putative" evidence="2">
    <location>
        <begin position="35"/>
        <end position="169"/>
    </location>
</feature>
<accession>A0ABX7RA92</accession>
<gene>
    <name evidence="3" type="ORF">HIV01_014565</name>
</gene>
<dbReference type="CDD" id="cd03440">
    <property type="entry name" value="hot_dog"/>
    <property type="match status" value="1"/>
</dbReference>
<dbReference type="RefSeq" id="WP_200608249.1">
    <property type="nucleotide sequence ID" value="NZ_CP071517.1"/>
</dbReference>
<dbReference type="Pfam" id="PF09500">
    <property type="entry name" value="YiiD_C"/>
    <property type="match status" value="1"/>
</dbReference>
<keyword evidence="4" id="KW-1185">Reference proteome</keyword>
<reference evidence="3 4" key="1">
    <citation type="submission" date="2021-02" db="EMBL/GenBank/DDBJ databases">
        <title>Lysobacter arenosi sp. nov., isolated from soil of gangwondo yeongwol, south Korea.</title>
        <authorList>
            <person name="Kim K.R."/>
            <person name="Kim K.H."/>
            <person name="Jeon C.O."/>
        </authorList>
    </citation>
    <scope>NUCLEOTIDE SEQUENCE [LARGE SCALE GENOMIC DNA]</scope>
    <source>
        <strain evidence="3 4">R7</strain>
    </source>
</reference>
<name>A0ABX7RA92_9GAMM</name>
<feature type="region of interest" description="Disordered" evidence="1">
    <location>
        <begin position="1"/>
        <end position="22"/>
    </location>
</feature>
<evidence type="ECO:0000259" key="2">
    <source>
        <dbReference type="Pfam" id="PF09500"/>
    </source>
</evidence>
<dbReference type="NCBIfam" id="TIGR02447">
    <property type="entry name" value="yiiD_Cterm"/>
    <property type="match status" value="1"/>
</dbReference>
<evidence type="ECO:0000313" key="4">
    <source>
        <dbReference type="Proteomes" id="UP000663400"/>
    </source>
</evidence>
<evidence type="ECO:0000256" key="1">
    <source>
        <dbReference type="SAM" id="MobiDB-lite"/>
    </source>
</evidence>
<dbReference type="Gene3D" id="3.10.129.10">
    <property type="entry name" value="Hotdog Thioesterase"/>
    <property type="match status" value="1"/>
</dbReference>
<dbReference type="SUPFAM" id="SSF54637">
    <property type="entry name" value="Thioesterase/thiol ester dehydrase-isomerase"/>
    <property type="match status" value="1"/>
</dbReference>
<dbReference type="Proteomes" id="UP000663400">
    <property type="component" value="Chromosome"/>
</dbReference>